<dbReference type="AlphaFoldDB" id="A0A1I4HK69"/>
<organism evidence="2 3">
    <name type="scientific">Rugamonas rubra</name>
    <dbReference type="NCBI Taxonomy" id="758825"/>
    <lineage>
        <taxon>Bacteria</taxon>
        <taxon>Pseudomonadati</taxon>
        <taxon>Pseudomonadota</taxon>
        <taxon>Betaproteobacteria</taxon>
        <taxon>Burkholderiales</taxon>
        <taxon>Oxalobacteraceae</taxon>
        <taxon>Telluria group</taxon>
        <taxon>Rugamonas</taxon>
    </lineage>
</organism>
<dbReference type="SUPFAM" id="SSF49879">
    <property type="entry name" value="SMAD/FHA domain"/>
    <property type="match status" value="2"/>
</dbReference>
<dbReference type="CDD" id="cd00060">
    <property type="entry name" value="FHA"/>
    <property type="match status" value="1"/>
</dbReference>
<dbReference type="STRING" id="758825.SAMN02982985_00031"/>
<protein>
    <submittedName>
        <fullName evidence="2">FHA domain-containing protein</fullName>
    </submittedName>
</protein>
<evidence type="ECO:0000313" key="2">
    <source>
        <dbReference type="EMBL" id="SFL41931.1"/>
    </source>
</evidence>
<sequence length="211" mass="22756">MAVQRPRLEDRLAKIIISHDGQVERQVALSKERVSLGRHSQNDIVLAHPTVSGRHAAIVTILDDSFLEDLHSTNGTYVNGHRVGKHFLQDKDIIRLAKVEMEFRADGVRPSAAAATAAMAALATHALADIEILNGNNAGKRMALTKPLTSLGRPGAQVVAIHRTPAAYRIEQREGALPVLLNGVALDGADTLLRHGDVIELDGTLLAFRLA</sequence>
<evidence type="ECO:0000313" key="3">
    <source>
        <dbReference type="Proteomes" id="UP000199470"/>
    </source>
</evidence>
<dbReference type="SMART" id="SM00240">
    <property type="entry name" value="FHA"/>
    <property type="match status" value="1"/>
</dbReference>
<dbReference type="InterPro" id="IPR008984">
    <property type="entry name" value="SMAD_FHA_dom_sf"/>
</dbReference>
<dbReference type="Pfam" id="PF00498">
    <property type="entry name" value="FHA"/>
    <property type="match status" value="1"/>
</dbReference>
<name>A0A1I4HK69_9BURK</name>
<dbReference type="PANTHER" id="PTHR23308">
    <property type="entry name" value="NUCLEAR INHIBITOR OF PROTEIN PHOSPHATASE-1"/>
    <property type="match status" value="1"/>
</dbReference>
<dbReference type="EMBL" id="FOTW01000004">
    <property type="protein sequence ID" value="SFL41931.1"/>
    <property type="molecule type" value="Genomic_DNA"/>
</dbReference>
<keyword evidence="3" id="KW-1185">Reference proteome</keyword>
<evidence type="ECO:0000259" key="1">
    <source>
        <dbReference type="PROSITE" id="PS50006"/>
    </source>
</evidence>
<reference evidence="2 3" key="1">
    <citation type="submission" date="2016-10" db="EMBL/GenBank/DDBJ databases">
        <authorList>
            <person name="de Groot N.N."/>
        </authorList>
    </citation>
    <scope>NUCLEOTIDE SEQUENCE [LARGE SCALE GENOMIC DNA]</scope>
    <source>
        <strain evidence="2 3">ATCC 43154</strain>
    </source>
</reference>
<gene>
    <name evidence="2" type="ORF">SAMN02982985_00031</name>
</gene>
<dbReference type="InterPro" id="IPR000253">
    <property type="entry name" value="FHA_dom"/>
</dbReference>
<accession>A0A1I4HK69</accession>
<dbReference type="Gene3D" id="2.60.200.20">
    <property type="match status" value="1"/>
</dbReference>
<feature type="domain" description="FHA" evidence="1">
    <location>
        <begin position="34"/>
        <end position="83"/>
    </location>
</feature>
<dbReference type="InterPro" id="IPR050923">
    <property type="entry name" value="Cell_Proc_Reg/RNA_Proc"/>
</dbReference>
<proteinExistence type="predicted"/>
<dbReference type="PROSITE" id="PS50006">
    <property type="entry name" value="FHA_DOMAIN"/>
    <property type="match status" value="1"/>
</dbReference>
<dbReference type="Proteomes" id="UP000199470">
    <property type="component" value="Unassembled WGS sequence"/>
</dbReference>